<evidence type="ECO:0000313" key="4">
    <source>
        <dbReference type="Proteomes" id="UP001600107"/>
    </source>
</evidence>
<protein>
    <submittedName>
        <fullName evidence="3">EamA family transporter</fullName>
    </submittedName>
</protein>
<feature type="transmembrane region" description="Helical" evidence="1">
    <location>
        <begin position="31"/>
        <end position="48"/>
    </location>
</feature>
<proteinExistence type="predicted"/>
<keyword evidence="1" id="KW-0812">Transmembrane</keyword>
<keyword evidence="1" id="KW-1133">Transmembrane helix</keyword>
<evidence type="ECO:0000313" key="3">
    <source>
        <dbReference type="EMBL" id="MFE3870519.1"/>
    </source>
</evidence>
<name>A0ABW6I2M3_9FLAO</name>
<feature type="domain" description="EamA" evidence="2">
    <location>
        <begin position="152"/>
        <end position="279"/>
    </location>
</feature>
<dbReference type="EMBL" id="JBHZPY010000002">
    <property type="protein sequence ID" value="MFE3870519.1"/>
    <property type="molecule type" value="Genomic_DNA"/>
</dbReference>
<dbReference type="SUPFAM" id="SSF103481">
    <property type="entry name" value="Multidrug resistance efflux transporter EmrE"/>
    <property type="match status" value="2"/>
</dbReference>
<feature type="transmembrane region" description="Helical" evidence="1">
    <location>
        <begin position="91"/>
        <end position="108"/>
    </location>
</feature>
<reference evidence="3 4" key="1">
    <citation type="submission" date="2024-06" db="EMBL/GenBank/DDBJ databases">
        <title>Flavobacterium spp. isolated from glacier.</title>
        <authorList>
            <person name="Han D."/>
        </authorList>
    </citation>
    <scope>NUCLEOTIDE SEQUENCE [LARGE SCALE GENOMIC DNA]</scope>
    <source>
        <strain evidence="3 4">ZS1P70</strain>
    </source>
</reference>
<dbReference type="Pfam" id="PF00892">
    <property type="entry name" value="EamA"/>
    <property type="match status" value="2"/>
</dbReference>
<feature type="transmembrane region" description="Helical" evidence="1">
    <location>
        <begin position="205"/>
        <end position="223"/>
    </location>
</feature>
<evidence type="ECO:0000256" key="1">
    <source>
        <dbReference type="SAM" id="Phobius"/>
    </source>
</evidence>
<sequence length="285" mass="31661">MFFLILSILCSVTVGVIFKVGRKYTLNTTQVVAWNYVFALLLCYFFYSPDLTAINTSAPWIIYIPLGILLPTIFLFLAASIKHMGIVKTDAAQRLSLFIPVLAAWLLFNEEFNTIKLTAFLIALPALVLILSKKTDNLNNKWIYPAVVLVGFGAIDILFKQIALTTGLPFTTSLFIVFGISLILILAIVLYEIAFKKAPFKRNNFLFGALVGVFNFGNILFYLKAHQAFAKNPSTVFAAMNMGVIIIGSIVGIVVFKEKVSRYNYFGLLLAIVAIVLITFSQVLT</sequence>
<feature type="transmembrane region" description="Helical" evidence="1">
    <location>
        <begin position="263"/>
        <end position="284"/>
    </location>
</feature>
<keyword evidence="4" id="KW-1185">Reference proteome</keyword>
<accession>A0ABW6I2M3</accession>
<organism evidence="3 4">
    <name type="scientific">Flavobacterium zhoui</name>
    <dbReference type="NCBI Taxonomy" id="3230414"/>
    <lineage>
        <taxon>Bacteria</taxon>
        <taxon>Pseudomonadati</taxon>
        <taxon>Bacteroidota</taxon>
        <taxon>Flavobacteriia</taxon>
        <taxon>Flavobacteriales</taxon>
        <taxon>Flavobacteriaceae</taxon>
        <taxon>Flavobacterium</taxon>
    </lineage>
</organism>
<feature type="transmembrane region" description="Helical" evidence="1">
    <location>
        <begin position="6"/>
        <end position="24"/>
    </location>
</feature>
<gene>
    <name evidence="3" type="ORF">ACFX5F_04720</name>
</gene>
<feature type="transmembrane region" description="Helical" evidence="1">
    <location>
        <begin position="114"/>
        <end position="131"/>
    </location>
</feature>
<dbReference type="InterPro" id="IPR037185">
    <property type="entry name" value="EmrE-like"/>
</dbReference>
<feature type="transmembrane region" description="Helical" evidence="1">
    <location>
        <begin position="170"/>
        <end position="193"/>
    </location>
</feature>
<feature type="domain" description="EamA" evidence="2">
    <location>
        <begin position="2"/>
        <end position="131"/>
    </location>
</feature>
<feature type="transmembrane region" description="Helical" evidence="1">
    <location>
        <begin position="235"/>
        <end position="256"/>
    </location>
</feature>
<dbReference type="Proteomes" id="UP001600107">
    <property type="component" value="Unassembled WGS sequence"/>
</dbReference>
<feature type="transmembrane region" description="Helical" evidence="1">
    <location>
        <begin position="143"/>
        <end position="164"/>
    </location>
</feature>
<dbReference type="InterPro" id="IPR000620">
    <property type="entry name" value="EamA_dom"/>
</dbReference>
<dbReference type="Gene3D" id="1.10.3730.20">
    <property type="match status" value="1"/>
</dbReference>
<keyword evidence="1" id="KW-0472">Membrane</keyword>
<comment type="caution">
    <text evidence="3">The sequence shown here is derived from an EMBL/GenBank/DDBJ whole genome shotgun (WGS) entry which is preliminary data.</text>
</comment>
<evidence type="ECO:0000259" key="2">
    <source>
        <dbReference type="Pfam" id="PF00892"/>
    </source>
</evidence>
<feature type="transmembrane region" description="Helical" evidence="1">
    <location>
        <begin position="60"/>
        <end position="79"/>
    </location>
</feature>
<dbReference type="RefSeq" id="WP_379850383.1">
    <property type="nucleotide sequence ID" value="NZ_JBHZPY010000002.1"/>
</dbReference>